<dbReference type="AlphaFoldDB" id="A0A9N7TU27"/>
<comment type="caution">
    <text evidence="2">The sequence shown here is derived from an EMBL/GenBank/DDBJ whole genome shotgun (WGS) entry which is preliminary data.</text>
</comment>
<name>A0A9N7TU27_PLEPL</name>
<keyword evidence="3" id="KW-1185">Reference proteome</keyword>
<dbReference type="Proteomes" id="UP001153269">
    <property type="component" value="Unassembled WGS sequence"/>
</dbReference>
<organism evidence="2 3">
    <name type="scientific">Pleuronectes platessa</name>
    <name type="common">European plaice</name>
    <dbReference type="NCBI Taxonomy" id="8262"/>
    <lineage>
        <taxon>Eukaryota</taxon>
        <taxon>Metazoa</taxon>
        <taxon>Chordata</taxon>
        <taxon>Craniata</taxon>
        <taxon>Vertebrata</taxon>
        <taxon>Euteleostomi</taxon>
        <taxon>Actinopterygii</taxon>
        <taxon>Neopterygii</taxon>
        <taxon>Teleostei</taxon>
        <taxon>Neoteleostei</taxon>
        <taxon>Acanthomorphata</taxon>
        <taxon>Carangaria</taxon>
        <taxon>Pleuronectiformes</taxon>
        <taxon>Pleuronectoidei</taxon>
        <taxon>Pleuronectidae</taxon>
        <taxon>Pleuronectes</taxon>
    </lineage>
</organism>
<protein>
    <submittedName>
        <fullName evidence="2">Uncharacterized protein</fullName>
    </submittedName>
</protein>
<gene>
    <name evidence="2" type="ORF">PLEPLA_LOCUS6608</name>
</gene>
<accession>A0A9N7TU27</accession>
<feature type="region of interest" description="Disordered" evidence="1">
    <location>
        <begin position="74"/>
        <end position="99"/>
    </location>
</feature>
<reference evidence="2" key="1">
    <citation type="submission" date="2020-03" db="EMBL/GenBank/DDBJ databases">
        <authorList>
            <person name="Weist P."/>
        </authorList>
    </citation>
    <scope>NUCLEOTIDE SEQUENCE</scope>
</reference>
<evidence type="ECO:0000313" key="2">
    <source>
        <dbReference type="EMBL" id="CAB1418782.1"/>
    </source>
</evidence>
<sequence>MGRGKGYDESGSSRVYLPSLCDVVQTKAASMWPQSSLRQDCKHCDTTKGEPSPPVRLSKSHRFYQLTPGERLSARVPSAPCLPEENRLAGTGEGRHTEAERRKTYCLVV</sequence>
<evidence type="ECO:0000256" key="1">
    <source>
        <dbReference type="SAM" id="MobiDB-lite"/>
    </source>
</evidence>
<dbReference type="EMBL" id="CADEAL010000339">
    <property type="protein sequence ID" value="CAB1418782.1"/>
    <property type="molecule type" value="Genomic_DNA"/>
</dbReference>
<evidence type="ECO:0000313" key="3">
    <source>
        <dbReference type="Proteomes" id="UP001153269"/>
    </source>
</evidence>
<proteinExistence type="predicted"/>